<evidence type="ECO:0000313" key="3">
    <source>
        <dbReference type="Proteomes" id="UP001596043"/>
    </source>
</evidence>
<keyword evidence="3" id="KW-1185">Reference proteome</keyword>
<comment type="caution">
    <text evidence="2">The sequence shown here is derived from an EMBL/GenBank/DDBJ whole genome shotgun (WGS) entry which is preliminary data.</text>
</comment>
<feature type="chain" id="PRO_5045809914" description="DUF4861 domain-containing protein" evidence="1">
    <location>
        <begin position="20"/>
        <end position="376"/>
    </location>
</feature>
<evidence type="ECO:0000313" key="2">
    <source>
        <dbReference type="EMBL" id="MFC4634424.1"/>
    </source>
</evidence>
<proteinExistence type="predicted"/>
<gene>
    <name evidence="2" type="ORF">ACFO3O_10930</name>
</gene>
<evidence type="ECO:0000256" key="1">
    <source>
        <dbReference type="SAM" id="SignalP"/>
    </source>
</evidence>
<dbReference type="RefSeq" id="WP_379978670.1">
    <property type="nucleotide sequence ID" value="NZ_JBHSFV010000006.1"/>
</dbReference>
<reference evidence="3" key="1">
    <citation type="journal article" date="2019" name="Int. J. Syst. Evol. Microbiol.">
        <title>The Global Catalogue of Microorganisms (GCM) 10K type strain sequencing project: providing services to taxonomists for standard genome sequencing and annotation.</title>
        <authorList>
            <consortium name="The Broad Institute Genomics Platform"/>
            <consortium name="The Broad Institute Genome Sequencing Center for Infectious Disease"/>
            <person name="Wu L."/>
            <person name="Ma J."/>
        </authorList>
    </citation>
    <scope>NUCLEOTIDE SEQUENCE [LARGE SCALE GENOMIC DNA]</scope>
    <source>
        <strain evidence="3">YJ-61-S</strain>
    </source>
</reference>
<dbReference type="Proteomes" id="UP001596043">
    <property type="component" value="Unassembled WGS sequence"/>
</dbReference>
<feature type="signal peptide" evidence="1">
    <location>
        <begin position="1"/>
        <end position="19"/>
    </location>
</feature>
<sequence>MIKKLLLISFIILSQTLRANGNSILVTESTISLDLDQSEELYFSFAEGDIIEFDLEMVKGKHLKEVEIIELPSNRVFSDFKTKGFTKKQLQIRNKGIYKFRFYSSSLTRRVCKIKIFRTPESEQTKDFNTNWKWKTIRDTIYTPYTIDSITGYKNVKFKETFKELIKTETIEDLILNKNQRVHSYYNENSSSTYLRVDLPNPSYSDLKEEKIIAWAYWIGVGEEAQESYKQNVMIVGDLAKNASSMYLTPLGSLAIGAITELIIPKIGEDVHYAFIPDYENAQKYINGETYLQFDTGKGIAAYGKNSNQTQGTFYIGLYNDNQIQGINVEVKIIIIKEVKTYAYVTYDRERQDPIVVTLDKIRTTVNETKTRVPVE</sequence>
<organism evidence="2 3">
    <name type="scientific">Dokdonia ponticola</name>
    <dbReference type="NCBI Taxonomy" id="2041041"/>
    <lineage>
        <taxon>Bacteria</taxon>
        <taxon>Pseudomonadati</taxon>
        <taxon>Bacteroidota</taxon>
        <taxon>Flavobacteriia</taxon>
        <taxon>Flavobacteriales</taxon>
        <taxon>Flavobacteriaceae</taxon>
        <taxon>Dokdonia</taxon>
    </lineage>
</organism>
<protein>
    <recommendedName>
        <fullName evidence="4">DUF4861 domain-containing protein</fullName>
    </recommendedName>
</protein>
<keyword evidence="1" id="KW-0732">Signal</keyword>
<evidence type="ECO:0008006" key="4">
    <source>
        <dbReference type="Google" id="ProtNLM"/>
    </source>
</evidence>
<dbReference type="EMBL" id="JBHSFV010000006">
    <property type="protein sequence ID" value="MFC4634424.1"/>
    <property type="molecule type" value="Genomic_DNA"/>
</dbReference>
<accession>A0ABV9HW96</accession>
<name>A0ABV9HW96_9FLAO</name>